<feature type="compositionally biased region" description="Pro residues" evidence="1">
    <location>
        <begin position="124"/>
        <end position="134"/>
    </location>
</feature>
<proteinExistence type="predicted"/>
<dbReference type="RefSeq" id="WP_048599629.1">
    <property type="nucleotide sequence ID" value="NZ_CVPC01000013.1"/>
</dbReference>
<dbReference type="Gene3D" id="3.30.1150.10">
    <property type="match status" value="1"/>
</dbReference>
<evidence type="ECO:0000256" key="1">
    <source>
        <dbReference type="SAM" id="MobiDB-lite"/>
    </source>
</evidence>
<dbReference type="Proteomes" id="UP000048949">
    <property type="component" value="Unassembled WGS sequence"/>
</dbReference>
<feature type="compositionally biased region" description="Low complexity" evidence="1">
    <location>
        <begin position="241"/>
        <end position="263"/>
    </location>
</feature>
<gene>
    <name evidence="2" type="ORF">NIG5292_02287</name>
</gene>
<dbReference type="AlphaFoldDB" id="A0A0U1NNB9"/>
<accession>A0A0U1NNB9</accession>
<organism evidence="2 3">
    <name type="scientific">Nereida ignava</name>
    <dbReference type="NCBI Taxonomy" id="282199"/>
    <lineage>
        <taxon>Bacteria</taxon>
        <taxon>Pseudomonadati</taxon>
        <taxon>Pseudomonadota</taxon>
        <taxon>Alphaproteobacteria</taxon>
        <taxon>Rhodobacterales</taxon>
        <taxon>Roseobacteraceae</taxon>
        <taxon>Nereida</taxon>
    </lineage>
</organism>
<dbReference type="STRING" id="282199.GCA_001049735_02286"/>
<feature type="compositionally biased region" description="Low complexity" evidence="1">
    <location>
        <begin position="195"/>
        <end position="217"/>
    </location>
</feature>
<keyword evidence="3" id="KW-1185">Reference proteome</keyword>
<evidence type="ECO:0000313" key="2">
    <source>
        <dbReference type="EMBL" id="CRK76230.1"/>
    </source>
</evidence>
<dbReference type="EMBL" id="CVQV01000013">
    <property type="protein sequence ID" value="CRK76230.1"/>
    <property type="molecule type" value="Genomic_DNA"/>
</dbReference>
<feature type="compositionally biased region" description="Pro residues" evidence="1">
    <location>
        <begin position="70"/>
        <end position="86"/>
    </location>
</feature>
<evidence type="ECO:0008006" key="4">
    <source>
        <dbReference type="Google" id="ProtNLM"/>
    </source>
</evidence>
<feature type="region of interest" description="Disordered" evidence="1">
    <location>
        <begin position="54"/>
        <end position="272"/>
    </location>
</feature>
<name>A0A0U1NNB9_9RHOB</name>
<sequence length="370" mass="38724">MRTGYIISGVGHAGLIGYLLVGPIFSADPPPFEDVEVSVISSAEFDALTNQTPLETPAQITAPEAVVAPPLEPTPEPAPQPVPEPVRPQATEPVRPTPPPDASPDVSQIAPLPQTDVTDEAPQEPTPPAPPPEPQVSAVIDASKRPKARPAPRIAPQAVAPPPLDATIADQTQEAVVETNDPDALPSTQSDAQQATTPEEAAPEVVTEAEEAGGAPTRSIRPPARPNRPVAPVETAQSEVASEADTAAQAAETTDAAPASDAPVGPPMTQGERQSLVGQIQNKWAVPPRVISDQVVITVRFAVGEDRRPISGSEELISGSGSADLNQIAYRAARSAIFRAGAQGFDLPDDKYDQWKDIEITFNPSGLRLK</sequence>
<evidence type="ECO:0000313" key="3">
    <source>
        <dbReference type="Proteomes" id="UP000048949"/>
    </source>
</evidence>
<reference evidence="2 3" key="1">
    <citation type="submission" date="2015-04" db="EMBL/GenBank/DDBJ databases">
        <authorList>
            <person name="Syromyatnikov M.Y."/>
            <person name="Popov V.N."/>
        </authorList>
    </citation>
    <scope>NUCLEOTIDE SEQUENCE [LARGE SCALE GENOMIC DNA]</scope>
    <source>
        <strain evidence="2 3">CECT 5292</strain>
    </source>
</reference>
<dbReference type="OrthoDB" id="7161229at2"/>
<protein>
    <recommendedName>
        <fullName evidence="4">Cell division and transport-associated protein TolA</fullName>
    </recommendedName>
</protein>